<evidence type="ECO:0000259" key="2">
    <source>
        <dbReference type="Pfam" id="PF02120"/>
    </source>
</evidence>
<dbReference type="CDD" id="cd17470">
    <property type="entry name" value="T3SS_Flik_C"/>
    <property type="match status" value="1"/>
</dbReference>
<organism evidence="3 4">
    <name type="scientific">Rossellomorea vietnamensis</name>
    <dbReference type="NCBI Taxonomy" id="218284"/>
    <lineage>
        <taxon>Bacteria</taxon>
        <taxon>Bacillati</taxon>
        <taxon>Bacillota</taxon>
        <taxon>Bacilli</taxon>
        <taxon>Bacillales</taxon>
        <taxon>Bacillaceae</taxon>
        <taxon>Rossellomorea</taxon>
    </lineage>
</organism>
<protein>
    <recommendedName>
        <fullName evidence="2">Flagellar hook-length control protein-like C-terminal domain-containing protein</fullName>
    </recommendedName>
</protein>
<evidence type="ECO:0000313" key="4">
    <source>
        <dbReference type="Proteomes" id="UP000465062"/>
    </source>
</evidence>
<accession>A0A6I6UEP2</accession>
<name>A0A6I6UEP2_9BACI</name>
<reference evidence="3 4" key="1">
    <citation type="submission" date="2019-06" db="EMBL/GenBank/DDBJ databases">
        <title>An operon consisting of a P-type ATPase gene and a transcriptional regular gene given the different cadmium resistance in Bacillus vietamensis 151-6 and Bacillus marisflavi 151-25.</title>
        <authorList>
            <person name="Yu X."/>
        </authorList>
    </citation>
    <scope>NUCLEOTIDE SEQUENCE [LARGE SCALE GENOMIC DNA]</scope>
    <source>
        <strain evidence="3 4">151-6</strain>
    </source>
</reference>
<dbReference type="KEGG" id="bvq:FHE72_09830"/>
<feature type="domain" description="Flagellar hook-length control protein-like C-terminal" evidence="2">
    <location>
        <begin position="305"/>
        <end position="375"/>
    </location>
</feature>
<dbReference type="Proteomes" id="UP000465062">
    <property type="component" value="Chromosome"/>
</dbReference>
<gene>
    <name evidence="3" type="ORF">FHE72_09830</name>
</gene>
<dbReference type="AlphaFoldDB" id="A0A6I6UEP2"/>
<evidence type="ECO:0000256" key="1">
    <source>
        <dbReference type="SAM" id="MobiDB-lite"/>
    </source>
</evidence>
<feature type="region of interest" description="Disordered" evidence="1">
    <location>
        <begin position="378"/>
        <end position="421"/>
    </location>
</feature>
<dbReference type="Gene3D" id="3.30.750.140">
    <property type="match status" value="1"/>
</dbReference>
<dbReference type="InterPro" id="IPR038610">
    <property type="entry name" value="FliK-like_C_sf"/>
</dbReference>
<evidence type="ECO:0000313" key="3">
    <source>
        <dbReference type="EMBL" id="QHE61295.1"/>
    </source>
</evidence>
<proteinExistence type="predicted"/>
<dbReference type="RefSeq" id="WP_159361868.1">
    <property type="nucleotide sequence ID" value="NZ_CP047394.1"/>
</dbReference>
<dbReference type="InterPro" id="IPR021136">
    <property type="entry name" value="Flagellar_hook_control-like_C"/>
</dbReference>
<sequence length="421" mass="46577">MEIGIATQRISTVSPVNKEANLSKKETGFSQHLLGFVANQSSELKEVKSVDDPSFLVNLEAILAAGKLEDLGLTQEQLDQLSKVNELDVNRIADILGVSIDGIKTLFSELKSVMLGKGSPVDLKQVEDVYEDLLGTLHLLQSALSKDTKAGKFSAENSLKELNAQCQIEGVVKLAKVLDLFARNRDMHITDSSKAAELKEVVKNIQSGIEGAIPKLQQTSGDWSRILREAYTRRVPEETMDQNPDMHGSTAEKKGIQPVQGTNLHFVLPKAETFSMNLPSTGRSLQYEQFVKEFQNILGKSNMITQPNMSKLLIKLYPEQLGSLRIELLQQNGVMTAKILASTSGAKEMLDSQIHGLKHAFSAQNLNVEKIEISQAFTETERQHKGQSGQGSHQHKQSDQPQTAHEEETQSFKDYLVNTEI</sequence>
<dbReference type="EMBL" id="CP047394">
    <property type="protein sequence ID" value="QHE61295.1"/>
    <property type="molecule type" value="Genomic_DNA"/>
</dbReference>
<dbReference type="Pfam" id="PF02120">
    <property type="entry name" value="Flg_hook"/>
    <property type="match status" value="1"/>
</dbReference>